<keyword evidence="4 8" id="KW-0547">Nucleotide-binding</keyword>
<dbReference type="KEGG" id="baj:BCTU_234"/>
<dbReference type="FunFam" id="3.30.930.10:FF:000016">
    <property type="entry name" value="Asparagine--tRNA ligase"/>
    <property type="match status" value="1"/>
</dbReference>
<evidence type="ECO:0000256" key="5">
    <source>
        <dbReference type="ARBA" id="ARBA00022840"/>
    </source>
</evidence>
<keyword evidence="7 8" id="KW-0030">Aminoacyl-tRNA synthetase</keyword>
<dbReference type="NCBIfam" id="TIGR00457">
    <property type="entry name" value="asnS"/>
    <property type="match status" value="1"/>
</dbReference>
<dbReference type="NCBIfam" id="NF003037">
    <property type="entry name" value="PRK03932.1"/>
    <property type="match status" value="1"/>
</dbReference>
<organism evidence="10 11">
    <name type="scientific">Buchnera aphidicola</name>
    <name type="common">Cinara tujafilina</name>
    <dbReference type="NCBI Taxonomy" id="261317"/>
    <lineage>
        <taxon>Bacteria</taxon>
        <taxon>Pseudomonadati</taxon>
        <taxon>Pseudomonadota</taxon>
        <taxon>Gammaproteobacteria</taxon>
        <taxon>Enterobacterales</taxon>
        <taxon>Erwiniaceae</taxon>
        <taxon>Buchnera</taxon>
    </lineage>
</organism>
<dbReference type="InterPro" id="IPR012340">
    <property type="entry name" value="NA-bd_OB-fold"/>
</dbReference>
<protein>
    <recommendedName>
        <fullName evidence="8">Asparagine--tRNA ligase</fullName>
        <ecNumber evidence="8">6.1.1.22</ecNumber>
    </recommendedName>
    <alternativeName>
        <fullName evidence="8">Asparaginyl-tRNA synthetase</fullName>
        <shortName evidence="8">AsnRS</shortName>
    </alternativeName>
</protein>
<evidence type="ECO:0000256" key="4">
    <source>
        <dbReference type="ARBA" id="ARBA00022741"/>
    </source>
</evidence>
<evidence type="ECO:0000256" key="3">
    <source>
        <dbReference type="ARBA" id="ARBA00022598"/>
    </source>
</evidence>
<name>F7WZF4_9GAMM</name>
<dbReference type="GO" id="GO:0005737">
    <property type="term" value="C:cytoplasm"/>
    <property type="evidence" value="ECO:0007669"/>
    <property type="project" value="UniProtKB-SubCell"/>
</dbReference>
<comment type="subunit">
    <text evidence="8">Homodimer.</text>
</comment>
<dbReference type="HAMAP" id="MF_00534">
    <property type="entry name" value="Asn_tRNA_synth"/>
    <property type="match status" value="1"/>
</dbReference>
<reference evidence="10 11" key="1">
    <citation type="journal article" date="2011" name="Appl. Environ. Microbiol.">
        <title>The genome of Buchnera aphidicola from the aphid Cinara tujafilina provides new clues about the evolutionary history of metabolic losses in bacterial endosymbionts.</title>
        <authorList>
            <person name="Lamelas A."/>
            <person name="Gosalbes M.J."/>
            <person name="Moya A."/>
            <person name="Latorre A."/>
        </authorList>
    </citation>
    <scope>NUCLEOTIDE SEQUENCE [LARGE SCALE GENOMIC DNA]</scope>
    <source>
        <strain evidence="11">Cinara tujafilina</strain>
    </source>
</reference>
<comment type="similarity">
    <text evidence="1 8">Belongs to the class-II aminoacyl-tRNA synthetase family.</text>
</comment>
<dbReference type="SUPFAM" id="SSF55681">
    <property type="entry name" value="Class II aaRS and biotin synthetases"/>
    <property type="match status" value="1"/>
</dbReference>
<evidence type="ECO:0000256" key="7">
    <source>
        <dbReference type="ARBA" id="ARBA00023146"/>
    </source>
</evidence>
<dbReference type="PANTHER" id="PTHR22594">
    <property type="entry name" value="ASPARTYL/LYSYL-TRNA SYNTHETASE"/>
    <property type="match status" value="1"/>
</dbReference>
<dbReference type="PRINTS" id="PR01042">
    <property type="entry name" value="TRNASYNTHASP"/>
</dbReference>
<keyword evidence="5 8" id="KW-0067">ATP-binding</keyword>
<dbReference type="EMBL" id="CP001817">
    <property type="protein sequence ID" value="AEH39816.1"/>
    <property type="molecule type" value="Genomic_DNA"/>
</dbReference>
<evidence type="ECO:0000256" key="6">
    <source>
        <dbReference type="ARBA" id="ARBA00022917"/>
    </source>
</evidence>
<dbReference type="PANTHER" id="PTHR22594:SF34">
    <property type="entry name" value="ASPARAGINE--TRNA LIGASE, MITOCHONDRIAL-RELATED"/>
    <property type="match status" value="1"/>
</dbReference>
<dbReference type="SUPFAM" id="SSF50249">
    <property type="entry name" value="Nucleic acid-binding proteins"/>
    <property type="match status" value="1"/>
</dbReference>
<dbReference type="Pfam" id="PF00152">
    <property type="entry name" value="tRNA-synt_2"/>
    <property type="match status" value="1"/>
</dbReference>
<evidence type="ECO:0000256" key="8">
    <source>
        <dbReference type="HAMAP-Rule" id="MF_00534"/>
    </source>
</evidence>
<dbReference type="EC" id="6.1.1.22" evidence="8"/>
<evidence type="ECO:0000256" key="2">
    <source>
        <dbReference type="ARBA" id="ARBA00022490"/>
    </source>
</evidence>
<dbReference type="GO" id="GO:0006421">
    <property type="term" value="P:asparaginyl-tRNA aminoacylation"/>
    <property type="evidence" value="ECO:0007669"/>
    <property type="project" value="UniProtKB-UniRule"/>
</dbReference>
<dbReference type="GO" id="GO:0005524">
    <property type="term" value="F:ATP binding"/>
    <property type="evidence" value="ECO:0007669"/>
    <property type="project" value="UniProtKB-UniRule"/>
</dbReference>
<evidence type="ECO:0000313" key="11">
    <source>
        <dbReference type="Proteomes" id="UP000006811"/>
    </source>
</evidence>
<keyword evidence="2 8" id="KW-0963">Cytoplasm</keyword>
<evidence type="ECO:0000259" key="9">
    <source>
        <dbReference type="PROSITE" id="PS50862"/>
    </source>
</evidence>
<dbReference type="InterPro" id="IPR004364">
    <property type="entry name" value="Aa-tRNA-synt_II"/>
</dbReference>
<evidence type="ECO:0000256" key="1">
    <source>
        <dbReference type="ARBA" id="ARBA00008226"/>
    </source>
</evidence>
<dbReference type="GO" id="GO:0004816">
    <property type="term" value="F:asparagine-tRNA ligase activity"/>
    <property type="evidence" value="ECO:0007669"/>
    <property type="project" value="UniProtKB-UniRule"/>
</dbReference>
<dbReference type="Gene3D" id="3.30.930.10">
    <property type="entry name" value="Bira Bifunctional Protein, Domain 2"/>
    <property type="match status" value="1"/>
</dbReference>
<comment type="catalytic activity">
    <reaction evidence="8">
        <text>tRNA(Asn) + L-asparagine + ATP = L-asparaginyl-tRNA(Asn) + AMP + diphosphate + H(+)</text>
        <dbReference type="Rhea" id="RHEA:11180"/>
        <dbReference type="Rhea" id="RHEA-COMP:9659"/>
        <dbReference type="Rhea" id="RHEA-COMP:9674"/>
        <dbReference type="ChEBI" id="CHEBI:15378"/>
        <dbReference type="ChEBI" id="CHEBI:30616"/>
        <dbReference type="ChEBI" id="CHEBI:33019"/>
        <dbReference type="ChEBI" id="CHEBI:58048"/>
        <dbReference type="ChEBI" id="CHEBI:78442"/>
        <dbReference type="ChEBI" id="CHEBI:78515"/>
        <dbReference type="ChEBI" id="CHEBI:456215"/>
        <dbReference type="EC" id="6.1.1.22"/>
    </reaction>
</comment>
<dbReference type="CDD" id="cd04318">
    <property type="entry name" value="EcAsnRS_like_N"/>
    <property type="match status" value="1"/>
</dbReference>
<dbReference type="AlphaFoldDB" id="F7WZF4"/>
<dbReference type="Pfam" id="PF01336">
    <property type="entry name" value="tRNA_anti-codon"/>
    <property type="match status" value="1"/>
</dbReference>
<keyword evidence="11" id="KW-1185">Reference proteome</keyword>
<dbReference type="GO" id="GO:0003676">
    <property type="term" value="F:nucleic acid binding"/>
    <property type="evidence" value="ECO:0007669"/>
    <property type="project" value="InterPro"/>
</dbReference>
<dbReference type="HOGENOM" id="CLU_004553_2_0_6"/>
<dbReference type="eggNOG" id="COG0017">
    <property type="taxonomic scope" value="Bacteria"/>
</dbReference>
<dbReference type="InterPro" id="IPR004365">
    <property type="entry name" value="NA-bd_OB_tRNA"/>
</dbReference>
<dbReference type="InterPro" id="IPR045864">
    <property type="entry name" value="aa-tRNA-synth_II/BPL/LPL"/>
</dbReference>
<dbReference type="CDD" id="cd00776">
    <property type="entry name" value="AsxRS_core"/>
    <property type="match status" value="1"/>
</dbReference>
<keyword evidence="3 8" id="KW-0436">Ligase</keyword>
<dbReference type="OrthoDB" id="9762036at2"/>
<dbReference type="Proteomes" id="UP000006811">
    <property type="component" value="Chromosome"/>
</dbReference>
<keyword evidence="6 8" id="KW-0648">Protein biosynthesis</keyword>
<proteinExistence type="inferred from homology"/>
<gene>
    <name evidence="8 10" type="primary">asnS</name>
    <name evidence="10" type="ORF">BCTU_234</name>
</gene>
<accession>F7WZF4</accession>
<dbReference type="InterPro" id="IPR002312">
    <property type="entry name" value="Asp/Asn-tRNA-synth_IIb"/>
</dbReference>
<sequence length="456" mass="52762">MFVISIYEIFSKIYILKNITIKGWVRSRRDSKKGLSFLSIYDGSTINIIQVVVKNSLNNYNTEILKLTIGCSVQIEGKLQYSHGKLQKYEILAKNITILGWIENPALYPMSAKKHTVEYIRNFCHLRSRTNLFGSITRIRNVIYHSLHNFLYKKNYFWISTPIITSINTEGAGSMFKVSMLDSNNIKEKKFFNKNVFLTVSGQLTLEAYACSLSNVYSFGPTFRAENSNTKRHLSEFWMLEVETAFSNLDNISKLSETLLKYTVDKVLNKCGADLVFLQKNIDSNIFCRLNSFLSIPFVRINYTDVINVLLKKSYEIKENISWGNDLSIQQERYLVEKYFKAPIIIQNYPKSLKAFYMRINSDNQTVSAIDVLLPNVGEIIGGSEREERLCVLTQRIHELGLNEKDYIWYQDLRKYGTVPHAGFGLGFERLIMYITGLKNIREAIPFPRTVKHADF</sequence>
<dbReference type="PROSITE" id="PS50862">
    <property type="entry name" value="AA_TRNA_LIGASE_II"/>
    <property type="match status" value="1"/>
</dbReference>
<comment type="subcellular location">
    <subcellularLocation>
        <location evidence="8">Cytoplasm</location>
    </subcellularLocation>
</comment>
<dbReference type="STRING" id="261317.BCTU_234"/>
<dbReference type="InterPro" id="IPR006195">
    <property type="entry name" value="aa-tRNA-synth_II"/>
</dbReference>
<dbReference type="Gene3D" id="2.40.50.140">
    <property type="entry name" value="Nucleic acid-binding proteins"/>
    <property type="match status" value="1"/>
</dbReference>
<feature type="domain" description="Aminoacyl-transfer RNA synthetases class-II family profile" evidence="9">
    <location>
        <begin position="138"/>
        <end position="446"/>
    </location>
</feature>
<dbReference type="InterPro" id="IPR004522">
    <property type="entry name" value="Asn-tRNA-ligase"/>
</dbReference>
<evidence type="ECO:0000313" key="10">
    <source>
        <dbReference type="EMBL" id="AEH39816.1"/>
    </source>
</evidence>